<gene>
    <name evidence="1" type="ORF">GCM10023187_51490</name>
</gene>
<evidence type="ECO:0000313" key="1">
    <source>
        <dbReference type="EMBL" id="GAA4418251.1"/>
    </source>
</evidence>
<sequence length="186" mass="21107">MVHRLRQYPQLAVRLGGSYLAYRKMMRLAAGEGSTLALYPDAVLGIGQATAKWFPYRQTPFFLTAGGGYTWHPELNFRLEADNKLTFGGLEMTPEDVGTVTASLRWNRLLGYAGFGYGRAIPRRRIGLSIELGCYYLGAPRVNLDYEGFLETTTLRDEMVKVQKNMTNYRYLPSLQFLISYALPTR</sequence>
<accession>A0ABP8KYE2</accession>
<dbReference type="RefSeq" id="WP_345270935.1">
    <property type="nucleotide sequence ID" value="NZ_BAABHB010000016.1"/>
</dbReference>
<dbReference type="Proteomes" id="UP001500936">
    <property type="component" value="Unassembled WGS sequence"/>
</dbReference>
<dbReference type="EMBL" id="BAABHB010000016">
    <property type="protein sequence ID" value="GAA4418251.1"/>
    <property type="molecule type" value="Genomic_DNA"/>
</dbReference>
<keyword evidence="2" id="KW-1185">Reference proteome</keyword>
<proteinExistence type="predicted"/>
<organism evidence="1 2">
    <name type="scientific">Nibrella viscosa</name>
    <dbReference type="NCBI Taxonomy" id="1084524"/>
    <lineage>
        <taxon>Bacteria</taxon>
        <taxon>Pseudomonadati</taxon>
        <taxon>Bacteroidota</taxon>
        <taxon>Cytophagia</taxon>
        <taxon>Cytophagales</taxon>
        <taxon>Spirosomataceae</taxon>
        <taxon>Nibrella</taxon>
    </lineage>
</organism>
<evidence type="ECO:0000313" key="2">
    <source>
        <dbReference type="Proteomes" id="UP001500936"/>
    </source>
</evidence>
<reference evidence="2" key="1">
    <citation type="journal article" date="2019" name="Int. J. Syst. Evol. Microbiol.">
        <title>The Global Catalogue of Microorganisms (GCM) 10K type strain sequencing project: providing services to taxonomists for standard genome sequencing and annotation.</title>
        <authorList>
            <consortium name="The Broad Institute Genomics Platform"/>
            <consortium name="The Broad Institute Genome Sequencing Center for Infectious Disease"/>
            <person name="Wu L."/>
            <person name="Ma J."/>
        </authorList>
    </citation>
    <scope>NUCLEOTIDE SEQUENCE [LARGE SCALE GENOMIC DNA]</scope>
    <source>
        <strain evidence="2">JCM 17925</strain>
    </source>
</reference>
<evidence type="ECO:0008006" key="3">
    <source>
        <dbReference type="Google" id="ProtNLM"/>
    </source>
</evidence>
<comment type="caution">
    <text evidence="1">The sequence shown here is derived from an EMBL/GenBank/DDBJ whole genome shotgun (WGS) entry which is preliminary data.</text>
</comment>
<name>A0ABP8KYE2_9BACT</name>
<protein>
    <recommendedName>
        <fullName evidence="3">Outer membrane protein beta-barrel domain-containing protein</fullName>
    </recommendedName>
</protein>
<dbReference type="Gene3D" id="2.40.160.170">
    <property type="match status" value="1"/>
</dbReference>